<dbReference type="AlphaFoldDB" id="A3TSL0"/>
<dbReference type="InterPro" id="IPR028090">
    <property type="entry name" value="JAB_dom_prok"/>
</dbReference>
<organism evidence="7 8">
    <name type="scientific">Pseudooceanicola batsensis (strain ATCC BAA-863 / DSM 15984 / KCTC 12145 / HTCC2597)</name>
    <name type="common">Oceanicola batsensis</name>
    <dbReference type="NCBI Taxonomy" id="252305"/>
    <lineage>
        <taxon>Bacteria</taxon>
        <taxon>Pseudomonadati</taxon>
        <taxon>Pseudomonadota</taxon>
        <taxon>Alphaproteobacteria</taxon>
        <taxon>Rhodobacterales</taxon>
        <taxon>Paracoccaceae</taxon>
        <taxon>Pseudooceanicola</taxon>
    </lineage>
</organism>
<evidence type="ECO:0000313" key="7">
    <source>
        <dbReference type="EMBL" id="EAQ04637.1"/>
    </source>
</evidence>
<dbReference type="GO" id="GO:0008237">
    <property type="term" value="F:metallopeptidase activity"/>
    <property type="evidence" value="ECO:0007669"/>
    <property type="project" value="UniProtKB-KW"/>
</dbReference>
<evidence type="ECO:0000259" key="6">
    <source>
        <dbReference type="Pfam" id="PF14464"/>
    </source>
</evidence>
<comment type="caution">
    <text evidence="7">The sequence shown here is derived from an EMBL/GenBank/DDBJ whole genome shotgun (WGS) entry which is preliminary data.</text>
</comment>
<keyword evidence="3" id="KW-0378">Hydrolase</keyword>
<dbReference type="GO" id="GO:0046872">
    <property type="term" value="F:metal ion binding"/>
    <property type="evidence" value="ECO:0007669"/>
    <property type="project" value="UniProtKB-KW"/>
</dbReference>
<evidence type="ECO:0000256" key="4">
    <source>
        <dbReference type="ARBA" id="ARBA00022833"/>
    </source>
</evidence>
<reference evidence="7 8" key="1">
    <citation type="journal article" date="2010" name="J. Bacteriol.">
        <title>Genome sequences of Oceanicola granulosus HTCC2516(T) and Oceanicola batsensis HTCC2597(TDelta).</title>
        <authorList>
            <person name="Thrash J.C."/>
            <person name="Cho J.C."/>
            <person name="Vergin K.L."/>
            <person name="Giovannoni S.J."/>
        </authorList>
    </citation>
    <scope>NUCLEOTIDE SEQUENCE [LARGE SCALE GENOMIC DNA]</scope>
    <source>
        <strain evidence="8">ATCC BAA-863 / DSM 15984 / KCTC 12145 / HTCC2597</strain>
    </source>
</reference>
<gene>
    <name evidence="7" type="ORF">OB2597_05125</name>
</gene>
<dbReference type="Pfam" id="PF14464">
    <property type="entry name" value="Prok-JAB"/>
    <property type="match status" value="1"/>
</dbReference>
<evidence type="ECO:0000256" key="1">
    <source>
        <dbReference type="ARBA" id="ARBA00022670"/>
    </source>
</evidence>
<dbReference type="Gene3D" id="3.40.140.10">
    <property type="entry name" value="Cytidine Deaminase, domain 2"/>
    <property type="match status" value="1"/>
</dbReference>
<keyword evidence="4" id="KW-0862">Zinc</keyword>
<dbReference type="Proteomes" id="UP000004318">
    <property type="component" value="Unassembled WGS sequence"/>
</dbReference>
<dbReference type="EMBL" id="AAMO01000001">
    <property type="protein sequence ID" value="EAQ04637.1"/>
    <property type="molecule type" value="Genomic_DNA"/>
</dbReference>
<evidence type="ECO:0000256" key="2">
    <source>
        <dbReference type="ARBA" id="ARBA00022723"/>
    </source>
</evidence>
<evidence type="ECO:0000256" key="3">
    <source>
        <dbReference type="ARBA" id="ARBA00022801"/>
    </source>
</evidence>
<accession>A3TSL0</accession>
<sequence length="140" mass="15804">MALNEGGHREIGGQLFGEQLAPSQFLVTNLTVQARRGSYTRFIVDLFQAARDAMRFFDSTQHDYTRHNYIGEWHSHPSFKVRPSGTDLTTMRELVRDPGFKGTFAVLMIVRLDADCIAAAAWNFDPLGREGVAQLEIEND</sequence>
<evidence type="ECO:0000313" key="8">
    <source>
        <dbReference type="Proteomes" id="UP000004318"/>
    </source>
</evidence>
<protein>
    <recommendedName>
        <fullName evidence="6">JAB domain-containing protein</fullName>
    </recommendedName>
</protein>
<feature type="domain" description="JAB" evidence="6">
    <location>
        <begin position="7"/>
        <end position="112"/>
    </location>
</feature>
<keyword evidence="5" id="KW-0482">Metalloprotease</keyword>
<dbReference type="STRING" id="252305.OB2597_05125"/>
<keyword evidence="8" id="KW-1185">Reference proteome</keyword>
<proteinExistence type="predicted"/>
<keyword evidence="1" id="KW-0645">Protease</keyword>
<dbReference type="HOGENOM" id="CLU_131489_0_0_5"/>
<dbReference type="eggNOG" id="COG1310">
    <property type="taxonomic scope" value="Bacteria"/>
</dbReference>
<keyword evidence="2" id="KW-0479">Metal-binding</keyword>
<name>A3TSL0_PSEBH</name>
<dbReference type="SUPFAM" id="SSF102712">
    <property type="entry name" value="JAB1/MPN domain"/>
    <property type="match status" value="1"/>
</dbReference>
<dbReference type="GO" id="GO:0006508">
    <property type="term" value="P:proteolysis"/>
    <property type="evidence" value="ECO:0007669"/>
    <property type="project" value="UniProtKB-KW"/>
</dbReference>
<evidence type="ECO:0000256" key="5">
    <source>
        <dbReference type="ARBA" id="ARBA00023049"/>
    </source>
</evidence>
<dbReference type="RefSeq" id="WP_009805254.1">
    <property type="nucleotide sequence ID" value="NZ_CH724131.1"/>
</dbReference>